<feature type="domain" description="Thiamine pyrophosphate enzyme TPP-binding" evidence="4">
    <location>
        <begin position="220"/>
        <end position="336"/>
    </location>
</feature>
<dbReference type="PANTHER" id="PTHR42818">
    <property type="entry name" value="SULFOPYRUVATE DECARBOXYLASE SUBUNIT ALPHA"/>
    <property type="match status" value="1"/>
</dbReference>
<dbReference type="CDD" id="cd07035">
    <property type="entry name" value="TPP_PYR_POX_like"/>
    <property type="match status" value="1"/>
</dbReference>
<accession>A0A0S4RU78</accession>
<dbReference type="InterPro" id="IPR012001">
    <property type="entry name" value="Thiamin_PyroP_enz_TPP-bd_dom"/>
</dbReference>
<dbReference type="Proteomes" id="UP000052237">
    <property type="component" value="Unassembled WGS sequence"/>
</dbReference>
<evidence type="ECO:0000313" key="7">
    <source>
        <dbReference type="Proteomes" id="UP000052237"/>
    </source>
</evidence>
<sequence length="363" mass="39929">MIDSLEFAKFLDKNIGFFAGVPDSLLKPLNSALNQVAGDGKFFTTANEGQAVAFACGYHLATSKIGLVYMQNSGLGNAINPILSLADEKVYGLPFLMLIGLRGGVNDEPQHKKQGEVTDKILAACGIPFITLVKDIKKAEVQILNAIEECMKNITPFAVLIEKDTFEKFNLDDVGNGYSLNREEAISLIQDTFVGAKFISTTGMISRENYELRDLKNQGHENDFLVVGSMGFASSIAFMIDKFSKNRVICLDGDGSFIMHMGSIFNFKDSRFIHVVLNNFAHDSVGGQETNAKNGNFALIAKSCGYDESYSVSSKNELISVLDRIKDSQKLIFLEIRVSKGARKDLGRPKDILKLKDKFCKGL</sequence>
<evidence type="ECO:0000256" key="3">
    <source>
        <dbReference type="ARBA" id="ARBA00023239"/>
    </source>
</evidence>
<dbReference type="EMBL" id="FAVB01000002">
    <property type="protein sequence ID" value="CUU77608.1"/>
    <property type="molecule type" value="Genomic_DNA"/>
</dbReference>
<dbReference type="Gene3D" id="3.40.50.970">
    <property type="match status" value="2"/>
</dbReference>
<comment type="caution">
    <text evidence="6">The sequence shown here is derived from an EMBL/GenBank/DDBJ whole genome shotgun (WGS) entry which is preliminary data.</text>
</comment>
<dbReference type="InterPro" id="IPR011766">
    <property type="entry name" value="TPP_enzyme_TPP-bd"/>
</dbReference>
<organism evidence="6 7">
    <name type="scientific">Campylobacter hyointestinalis subsp. hyointestinalis</name>
    <dbReference type="NCBI Taxonomy" id="91352"/>
    <lineage>
        <taxon>Bacteria</taxon>
        <taxon>Pseudomonadati</taxon>
        <taxon>Campylobacterota</taxon>
        <taxon>Epsilonproteobacteria</taxon>
        <taxon>Campylobacterales</taxon>
        <taxon>Campylobacteraceae</taxon>
        <taxon>Campylobacter</taxon>
    </lineage>
</organism>
<dbReference type="Pfam" id="PF02776">
    <property type="entry name" value="TPP_enzyme_N"/>
    <property type="match status" value="1"/>
</dbReference>
<dbReference type="AlphaFoldDB" id="A0A0S4RU78"/>
<dbReference type="GO" id="GO:0033980">
    <property type="term" value="F:phosphonopyruvate decarboxylase activity"/>
    <property type="evidence" value="ECO:0007669"/>
    <property type="project" value="InterPro"/>
</dbReference>
<proteinExistence type="predicted"/>
<dbReference type="InterPro" id="IPR017684">
    <property type="entry name" value="Phosphono-pyrv_decarboxylase"/>
</dbReference>
<reference evidence="6 7" key="1">
    <citation type="submission" date="2015-11" db="EMBL/GenBank/DDBJ databases">
        <authorList>
            <consortium name="Pathogen Informatics"/>
        </authorList>
    </citation>
    <scope>NUCLEOTIDE SEQUENCE [LARGE SCALE GENOMIC DNA]</scope>
    <source>
        <strain evidence="6 7">006A-0059</strain>
    </source>
</reference>
<evidence type="ECO:0000313" key="6">
    <source>
        <dbReference type="EMBL" id="CUU77608.1"/>
    </source>
</evidence>
<evidence type="ECO:0000256" key="1">
    <source>
        <dbReference type="ARBA" id="ARBA00022793"/>
    </source>
</evidence>
<name>A0A0S4RU78_CAMHY</name>
<dbReference type="SUPFAM" id="SSF52518">
    <property type="entry name" value="Thiamin diphosphate-binding fold (THDP-binding)"/>
    <property type="match status" value="2"/>
</dbReference>
<keyword evidence="2" id="KW-0786">Thiamine pyrophosphate</keyword>
<evidence type="ECO:0000256" key="2">
    <source>
        <dbReference type="ARBA" id="ARBA00023052"/>
    </source>
</evidence>
<evidence type="ECO:0000259" key="5">
    <source>
        <dbReference type="Pfam" id="PF02776"/>
    </source>
</evidence>
<dbReference type="NCBIfam" id="TIGR03297">
    <property type="entry name" value="Ppyr-DeCO2ase"/>
    <property type="match status" value="1"/>
</dbReference>
<keyword evidence="1" id="KW-0210">Decarboxylase</keyword>
<evidence type="ECO:0000259" key="4">
    <source>
        <dbReference type="Pfam" id="PF02775"/>
    </source>
</evidence>
<dbReference type="RefSeq" id="WP_059435059.1">
    <property type="nucleotide sequence ID" value="NZ_FAVB01000002.1"/>
</dbReference>
<keyword evidence="3" id="KW-0456">Lyase</keyword>
<dbReference type="InterPro" id="IPR051818">
    <property type="entry name" value="TPP_dependent_decarboxylase"/>
</dbReference>
<gene>
    <name evidence="6" type="ORF">ERS686654_00875</name>
</gene>
<keyword evidence="7" id="KW-1185">Reference proteome</keyword>
<dbReference type="GO" id="GO:0030976">
    <property type="term" value="F:thiamine pyrophosphate binding"/>
    <property type="evidence" value="ECO:0007669"/>
    <property type="project" value="InterPro"/>
</dbReference>
<feature type="domain" description="Thiamine pyrophosphate enzyme N-terminal TPP-binding" evidence="5">
    <location>
        <begin position="9"/>
        <end position="117"/>
    </location>
</feature>
<dbReference type="PANTHER" id="PTHR42818:SF1">
    <property type="entry name" value="SULFOPYRUVATE DECARBOXYLASE"/>
    <property type="match status" value="1"/>
</dbReference>
<protein>
    <submittedName>
        <fullName evidence="6">Phosphonopyruvate decarboxylase</fullName>
    </submittedName>
</protein>
<dbReference type="GO" id="GO:0032923">
    <property type="term" value="P:organic phosphonate biosynthetic process"/>
    <property type="evidence" value="ECO:0007669"/>
    <property type="project" value="InterPro"/>
</dbReference>
<dbReference type="InterPro" id="IPR029061">
    <property type="entry name" value="THDP-binding"/>
</dbReference>
<dbReference type="Pfam" id="PF02775">
    <property type="entry name" value="TPP_enzyme_C"/>
    <property type="match status" value="1"/>
</dbReference>